<feature type="transmembrane region" description="Helical" evidence="1">
    <location>
        <begin position="149"/>
        <end position="169"/>
    </location>
</feature>
<feature type="transmembrane region" description="Helical" evidence="1">
    <location>
        <begin position="41"/>
        <end position="62"/>
    </location>
</feature>
<comment type="caution">
    <text evidence="3">The sequence shown here is derived from an EMBL/GenBank/DDBJ whole genome shotgun (WGS) entry which is preliminary data.</text>
</comment>
<accession>W9GK94</accession>
<evidence type="ECO:0000313" key="4">
    <source>
        <dbReference type="Proteomes" id="UP000019494"/>
    </source>
</evidence>
<feature type="transmembrane region" description="Helical" evidence="1">
    <location>
        <begin position="12"/>
        <end position="35"/>
    </location>
</feature>
<evidence type="ECO:0000313" key="3">
    <source>
        <dbReference type="EMBL" id="EWT05253.1"/>
    </source>
</evidence>
<dbReference type="GO" id="GO:0004175">
    <property type="term" value="F:endopeptidase activity"/>
    <property type="evidence" value="ECO:0007669"/>
    <property type="project" value="UniProtKB-ARBA"/>
</dbReference>
<dbReference type="Proteomes" id="UP000019494">
    <property type="component" value="Unassembled WGS sequence"/>
</dbReference>
<protein>
    <submittedName>
        <fullName evidence="3">Abortive infection protein</fullName>
    </submittedName>
</protein>
<sequence length="243" mass="25792">MSQATLTHRRHAPSPAATVAVVATLVGINLANHLLHWDTLWLGPVGAAALLAFARWSGLTWAQLGLGRHQWRPGLRWGGGVIALVGLVYLVGVLLPLTRSAFLDVRYHLAPAGALMSALVMIPVGTVLFEEIAFRSVLWGFLSRHVRVWQVALASSVLFGLWHVLPAMASAGANQAMAMAAIRLGPFAHFAIIGGTVLFTTAGGLVAAWLRRRSGSLLASVGMHWATNGLGVLFGLLAWHVAG</sequence>
<dbReference type="Pfam" id="PF02517">
    <property type="entry name" value="Rce1-like"/>
    <property type="match status" value="1"/>
</dbReference>
<proteinExistence type="predicted"/>
<dbReference type="RefSeq" id="WP_240474337.1">
    <property type="nucleotide sequence ID" value="NZ_AWQS01000130.1"/>
</dbReference>
<evidence type="ECO:0000256" key="1">
    <source>
        <dbReference type="SAM" id="Phobius"/>
    </source>
</evidence>
<dbReference type="PIRSF" id="PIRSF026622">
    <property type="entry name" value="Proteas_026622"/>
    <property type="match status" value="1"/>
</dbReference>
<keyword evidence="1" id="KW-0812">Transmembrane</keyword>
<dbReference type="InterPro" id="IPR003675">
    <property type="entry name" value="Rce1/LyrA-like_dom"/>
</dbReference>
<gene>
    <name evidence="3" type="ORF">N864_05880</name>
</gene>
<dbReference type="GO" id="GO:0080120">
    <property type="term" value="P:CAAX-box protein maturation"/>
    <property type="evidence" value="ECO:0007669"/>
    <property type="project" value="UniProtKB-ARBA"/>
</dbReference>
<feature type="transmembrane region" description="Helical" evidence="1">
    <location>
        <begin position="217"/>
        <end position="242"/>
    </location>
</feature>
<keyword evidence="1" id="KW-0472">Membrane</keyword>
<organism evidence="3 4">
    <name type="scientific">Intrasporangium chromatireducens Q5-1</name>
    <dbReference type="NCBI Taxonomy" id="584657"/>
    <lineage>
        <taxon>Bacteria</taxon>
        <taxon>Bacillati</taxon>
        <taxon>Actinomycetota</taxon>
        <taxon>Actinomycetes</taxon>
        <taxon>Micrococcales</taxon>
        <taxon>Intrasporangiaceae</taxon>
        <taxon>Intrasporangium</taxon>
    </lineage>
</organism>
<keyword evidence="1" id="KW-1133">Transmembrane helix</keyword>
<feature type="transmembrane region" description="Helical" evidence="1">
    <location>
        <begin position="189"/>
        <end position="210"/>
    </location>
</feature>
<name>W9GK94_9MICO</name>
<evidence type="ECO:0000259" key="2">
    <source>
        <dbReference type="Pfam" id="PF02517"/>
    </source>
</evidence>
<dbReference type="InterPro" id="IPR015837">
    <property type="entry name" value="UCP026622_CAAX_protease"/>
</dbReference>
<keyword evidence="4" id="KW-1185">Reference proteome</keyword>
<reference evidence="4" key="1">
    <citation type="submission" date="2013-08" db="EMBL/GenBank/DDBJ databases">
        <title>Intrasporangium oryzae NRRL B-24470.</title>
        <authorList>
            <person name="Liu H."/>
            <person name="Wang G."/>
        </authorList>
    </citation>
    <scope>NUCLEOTIDE SEQUENCE [LARGE SCALE GENOMIC DNA]</scope>
    <source>
        <strain evidence="4">Q5-1</strain>
    </source>
</reference>
<feature type="transmembrane region" description="Helical" evidence="1">
    <location>
        <begin position="109"/>
        <end position="129"/>
    </location>
</feature>
<dbReference type="EMBL" id="AWQS01000130">
    <property type="protein sequence ID" value="EWT05253.1"/>
    <property type="molecule type" value="Genomic_DNA"/>
</dbReference>
<feature type="domain" description="CAAX prenyl protease 2/Lysostaphin resistance protein A-like" evidence="2">
    <location>
        <begin position="116"/>
        <end position="229"/>
    </location>
</feature>
<feature type="transmembrane region" description="Helical" evidence="1">
    <location>
        <begin position="74"/>
        <end position="97"/>
    </location>
</feature>
<dbReference type="AlphaFoldDB" id="W9GK94"/>